<feature type="compositionally biased region" description="Polar residues" evidence="1">
    <location>
        <begin position="52"/>
        <end position="67"/>
    </location>
</feature>
<sequence>MARRHSRTARRGDRRSRARRGTANAFREGTRERGRLAQLGERLLYTEDVGGSSPSSPTISHATQGGL</sequence>
<evidence type="ECO:0000256" key="1">
    <source>
        <dbReference type="SAM" id="MobiDB-lite"/>
    </source>
</evidence>
<accession>E6PCJ2</accession>
<organism evidence="2">
    <name type="scientific">mine drainage metagenome</name>
    <dbReference type="NCBI Taxonomy" id="410659"/>
    <lineage>
        <taxon>unclassified sequences</taxon>
        <taxon>metagenomes</taxon>
        <taxon>ecological metagenomes</taxon>
    </lineage>
</organism>
<dbReference type="EMBL" id="CABL01000001">
    <property type="protein sequence ID" value="CBH74176.1"/>
    <property type="molecule type" value="Genomic_DNA"/>
</dbReference>
<protein>
    <submittedName>
        <fullName evidence="2">Uncharacterized protein</fullName>
    </submittedName>
</protein>
<reference evidence="2" key="1">
    <citation type="submission" date="2009-10" db="EMBL/GenBank/DDBJ databases">
        <title>Diversity of trophic interactions inside an arsenic-rich microbial ecosystem.</title>
        <authorList>
            <person name="Bertin P.N."/>
            <person name="Heinrich-Salmeron A."/>
            <person name="Pelletier E."/>
            <person name="Goulhen-Chollet F."/>
            <person name="Arsene-Ploetze F."/>
            <person name="Gallien S."/>
            <person name="Calteau A."/>
            <person name="Vallenet D."/>
            <person name="Casiot C."/>
            <person name="Chane-Woon-Ming B."/>
            <person name="Giloteaux L."/>
            <person name="Barakat M."/>
            <person name="Bonnefoy V."/>
            <person name="Bruneel O."/>
            <person name="Chandler M."/>
            <person name="Cleiss J."/>
            <person name="Duran R."/>
            <person name="Elbaz-Poulichet F."/>
            <person name="Fonknechten N."/>
            <person name="Lauga B."/>
            <person name="Mornico D."/>
            <person name="Ortet P."/>
            <person name="Schaeffer C."/>
            <person name="Siguier P."/>
            <person name="Alexander Thil Smith A."/>
            <person name="Van Dorsselaer A."/>
            <person name="Weissenbach J."/>
            <person name="Medigue C."/>
            <person name="Le Paslier D."/>
        </authorList>
    </citation>
    <scope>NUCLEOTIDE SEQUENCE</scope>
</reference>
<proteinExistence type="predicted"/>
<name>E6PCJ2_9ZZZZ</name>
<gene>
    <name evidence="2" type="ORF">CARN1_2063</name>
</gene>
<feature type="region of interest" description="Disordered" evidence="1">
    <location>
        <begin position="1"/>
        <end position="67"/>
    </location>
</feature>
<feature type="compositionally biased region" description="Basic residues" evidence="1">
    <location>
        <begin position="1"/>
        <end position="20"/>
    </location>
</feature>
<dbReference type="AntiFam" id="ANF00010">
    <property type="entry name" value="tRNA translation"/>
</dbReference>
<dbReference type="AlphaFoldDB" id="E6PCJ2"/>
<comment type="caution">
    <text evidence="2">The sequence shown here is derived from an EMBL/GenBank/DDBJ whole genome shotgun (WGS) entry which is preliminary data.</text>
</comment>
<evidence type="ECO:0000313" key="2">
    <source>
        <dbReference type="EMBL" id="CBH74176.1"/>
    </source>
</evidence>